<dbReference type="AlphaFoldDB" id="A0A380KG06"/>
<dbReference type="PANTHER" id="PTHR13633:SF3">
    <property type="entry name" value="MITOCHONDRIAL TRANSCRIPTION RESCUE FACTOR 1"/>
    <property type="match status" value="1"/>
</dbReference>
<evidence type="ECO:0000313" key="3">
    <source>
        <dbReference type="EMBL" id="SUN63086.1"/>
    </source>
</evidence>
<keyword evidence="4" id="KW-1185">Reference proteome</keyword>
<dbReference type="SUPFAM" id="SSF55174">
    <property type="entry name" value="Alpha-L RNA-binding motif"/>
    <property type="match status" value="1"/>
</dbReference>
<dbReference type="Gene3D" id="3.30.1370.160">
    <property type="match status" value="1"/>
</dbReference>
<organism evidence="3 4">
    <name type="scientific">Streptococcus hyointestinalis</name>
    <dbReference type="NCBI Taxonomy" id="1337"/>
    <lineage>
        <taxon>Bacteria</taxon>
        <taxon>Bacillati</taxon>
        <taxon>Bacillota</taxon>
        <taxon>Bacilli</taxon>
        <taxon>Lactobacillales</taxon>
        <taxon>Streptococcaceae</taxon>
        <taxon>Streptococcus</taxon>
    </lineage>
</organism>
<reference evidence="3 4" key="1">
    <citation type="submission" date="2018-06" db="EMBL/GenBank/DDBJ databases">
        <authorList>
            <consortium name="Pathogen Informatics"/>
            <person name="Doyle S."/>
        </authorList>
    </citation>
    <scope>NUCLEOTIDE SEQUENCE [LARGE SCALE GENOMIC DNA]</scope>
    <source>
        <strain evidence="3 4">NCTC12224</strain>
    </source>
</reference>
<name>A0A380KG06_9STRE</name>
<protein>
    <submittedName>
        <fullName evidence="3">S4 RNA-binding domain-containing protein</fullName>
    </submittedName>
</protein>
<dbReference type="Gene3D" id="3.10.290.10">
    <property type="entry name" value="RNA-binding S4 domain"/>
    <property type="match status" value="1"/>
</dbReference>
<dbReference type="InterPro" id="IPR048443">
    <property type="entry name" value="RqcP2_N"/>
</dbReference>
<dbReference type="InterPro" id="IPR012677">
    <property type="entry name" value="Nucleotide-bd_a/b_plait_sf"/>
</dbReference>
<sequence>MVSKAVLQHFHKDEFVFVEKMTDIINCVEDTYTIFVTDFLNPRELAIVESLVANHNLFFYSSNDYFDTEYGKAIIAPDYYQFDEADFELSLLEIHYNSKFNHLTHAQILGAFLNQLGIERHLIGDIRLNNEKAQLFLTSTMADQAIQQMTKIGRAGVALEEIPFSRLMKRQEEVTSLFLQVSSLRLDKILASSFKLSRLQAVKLIEAGKVKVNYRTVEKTSEQLELGDMVSVRGFGRIRLVDEQGFTKSGKHKLTIEKLKHK</sequence>
<dbReference type="Proteomes" id="UP000254924">
    <property type="component" value="Unassembled WGS sequence"/>
</dbReference>
<dbReference type="InterPro" id="IPR002942">
    <property type="entry name" value="S4_RNA-bd"/>
</dbReference>
<evidence type="ECO:0000259" key="2">
    <source>
        <dbReference type="SMART" id="SM00363"/>
    </source>
</evidence>
<dbReference type="SMART" id="SM00363">
    <property type="entry name" value="S4"/>
    <property type="match status" value="1"/>
</dbReference>
<evidence type="ECO:0000256" key="1">
    <source>
        <dbReference type="PROSITE-ProRule" id="PRU00182"/>
    </source>
</evidence>
<evidence type="ECO:0000313" key="4">
    <source>
        <dbReference type="Proteomes" id="UP000254924"/>
    </source>
</evidence>
<dbReference type="Pfam" id="PF01479">
    <property type="entry name" value="S4"/>
    <property type="match status" value="1"/>
</dbReference>
<proteinExistence type="predicted"/>
<feature type="domain" description="RNA-binding S4" evidence="2">
    <location>
        <begin position="184"/>
        <end position="246"/>
    </location>
</feature>
<dbReference type="PROSITE" id="PS50889">
    <property type="entry name" value="S4"/>
    <property type="match status" value="1"/>
</dbReference>
<dbReference type="Gene3D" id="3.30.70.330">
    <property type="match status" value="1"/>
</dbReference>
<dbReference type="Pfam" id="PF17774">
    <property type="entry name" value="YlmH_RBD"/>
    <property type="match status" value="1"/>
</dbReference>
<dbReference type="CDD" id="cd00165">
    <property type="entry name" value="S4"/>
    <property type="match status" value="1"/>
</dbReference>
<gene>
    <name evidence="3" type="ORF">NCTC12224_02231</name>
</gene>
<accession>A0A380KG06</accession>
<dbReference type="InterPro" id="IPR040591">
    <property type="entry name" value="RqcP2_RBD"/>
</dbReference>
<dbReference type="EMBL" id="UHFN01000007">
    <property type="protein sequence ID" value="SUN63086.1"/>
    <property type="molecule type" value="Genomic_DNA"/>
</dbReference>
<keyword evidence="1" id="KW-0694">RNA-binding</keyword>
<dbReference type="Pfam" id="PF21278">
    <property type="entry name" value="YlmH_1st"/>
    <property type="match status" value="1"/>
</dbReference>
<dbReference type="OrthoDB" id="9812787at2"/>
<dbReference type="GO" id="GO:0003723">
    <property type="term" value="F:RNA binding"/>
    <property type="evidence" value="ECO:0007669"/>
    <property type="project" value="UniProtKB-KW"/>
</dbReference>
<dbReference type="InterPro" id="IPR036986">
    <property type="entry name" value="S4_RNA-bd_sf"/>
</dbReference>
<dbReference type="PANTHER" id="PTHR13633">
    <property type="entry name" value="MITOCHONDRIAL TRANSCRIPTION RESCUE FACTOR 1"/>
    <property type="match status" value="1"/>
</dbReference>